<dbReference type="HOGENOM" id="CLU_080904_3_0_7"/>
<dbReference type="PANTHER" id="PTHR39563:SF1">
    <property type="entry name" value="XANTHINE-GUANINE PHOSPHORIBOSYLTRANSFERASE"/>
    <property type="match status" value="1"/>
</dbReference>
<dbReference type="PANTHER" id="PTHR39563">
    <property type="entry name" value="XANTHINE PHOSPHORIBOSYLTRANSFERASE"/>
    <property type="match status" value="1"/>
</dbReference>
<feature type="domain" description="Phosphoribosyltransferase" evidence="8">
    <location>
        <begin position="14"/>
        <end position="153"/>
    </location>
</feature>
<dbReference type="KEGG" id="daf:Desaf_1264"/>
<keyword evidence="7" id="KW-0472">Membrane</keyword>
<dbReference type="InterPro" id="IPR000836">
    <property type="entry name" value="PRTase_dom"/>
</dbReference>
<dbReference type="UniPathway" id="UPA00602">
    <property type="reaction ID" value="UER00658"/>
</dbReference>
<evidence type="ECO:0000256" key="7">
    <source>
        <dbReference type="ARBA" id="ARBA00023136"/>
    </source>
</evidence>
<keyword evidence="5" id="KW-0660">Purine salvage</keyword>
<evidence type="ECO:0000256" key="2">
    <source>
        <dbReference type="ARBA" id="ARBA00022676"/>
    </source>
</evidence>
<name>F3YYF9_DESAF</name>
<dbReference type="AlphaFoldDB" id="F3YYF9"/>
<evidence type="ECO:0000313" key="10">
    <source>
        <dbReference type="Proteomes" id="UP000007844"/>
    </source>
</evidence>
<dbReference type="NCBIfam" id="NF006613">
    <property type="entry name" value="PRK09177.1"/>
    <property type="match status" value="1"/>
</dbReference>
<dbReference type="eggNOG" id="COG2236">
    <property type="taxonomic scope" value="Bacteria"/>
</dbReference>
<dbReference type="GO" id="GO:0032263">
    <property type="term" value="P:GMP salvage"/>
    <property type="evidence" value="ECO:0007669"/>
    <property type="project" value="UniProtKB-UniPathway"/>
</dbReference>
<dbReference type="STRING" id="690850.Desaf_1264"/>
<evidence type="ECO:0000313" key="9">
    <source>
        <dbReference type="EMBL" id="EGJ49603.1"/>
    </source>
</evidence>
<keyword evidence="1" id="KW-1003">Cell membrane</keyword>
<evidence type="ECO:0000256" key="4">
    <source>
        <dbReference type="ARBA" id="ARBA00022723"/>
    </source>
</evidence>
<dbReference type="Gene3D" id="3.40.50.2020">
    <property type="match status" value="1"/>
</dbReference>
<keyword evidence="10" id="KW-1185">Reference proteome</keyword>
<proteinExistence type="inferred from homology"/>
<dbReference type="UniPathway" id="UPA00909">
    <property type="reaction ID" value="UER00887"/>
</dbReference>
<dbReference type="GO" id="GO:0000310">
    <property type="term" value="F:xanthine phosphoribosyltransferase activity"/>
    <property type="evidence" value="ECO:0007669"/>
    <property type="project" value="InterPro"/>
</dbReference>
<dbReference type="GO" id="GO:0032265">
    <property type="term" value="P:XMP salvage"/>
    <property type="evidence" value="ECO:0007669"/>
    <property type="project" value="UniProtKB-UniPathway"/>
</dbReference>
<evidence type="ECO:0000256" key="3">
    <source>
        <dbReference type="ARBA" id="ARBA00022679"/>
    </source>
</evidence>
<accession>F3YYF9</accession>
<evidence type="ECO:0000259" key="8">
    <source>
        <dbReference type="Pfam" id="PF00156"/>
    </source>
</evidence>
<dbReference type="InterPro" id="IPR029057">
    <property type="entry name" value="PRTase-like"/>
</dbReference>
<gene>
    <name evidence="9" type="ORF">Desaf_1264</name>
</gene>
<evidence type="ECO:0000256" key="5">
    <source>
        <dbReference type="ARBA" id="ARBA00022726"/>
    </source>
</evidence>
<dbReference type="HAMAP" id="MF_01903">
    <property type="entry name" value="XGPRT"/>
    <property type="match status" value="1"/>
</dbReference>
<dbReference type="GO" id="GO:0006166">
    <property type="term" value="P:purine ribonucleoside salvage"/>
    <property type="evidence" value="ECO:0007669"/>
    <property type="project" value="UniProtKB-KW"/>
</dbReference>
<keyword evidence="2 9" id="KW-0328">Glycosyltransferase</keyword>
<dbReference type="EMBL" id="CP003221">
    <property type="protein sequence ID" value="EGJ49603.1"/>
    <property type="molecule type" value="Genomic_DNA"/>
</dbReference>
<dbReference type="GO" id="GO:0046872">
    <property type="term" value="F:metal ion binding"/>
    <property type="evidence" value="ECO:0007669"/>
    <property type="project" value="UniProtKB-KW"/>
</dbReference>
<dbReference type="Proteomes" id="UP000007844">
    <property type="component" value="Chromosome"/>
</dbReference>
<protein>
    <submittedName>
        <fullName evidence="9">Xanthine phosphoribosyltransferase</fullName>
    </submittedName>
</protein>
<organism evidence="9 10">
    <name type="scientific">Desulfocurvibacter africanus subsp. africanus str. Walvis Bay</name>
    <dbReference type="NCBI Taxonomy" id="690850"/>
    <lineage>
        <taxon>Bacteria</taxon>
        <taxon>Pseudomonadati</taxon>
        <taxon>Thermodesulfobacteriota</taxon>
        <taxon>Desulfovibrionia</taxon>
        <taxon>Desulfovibrionales</taxon>
        <taxon>Desulfovibrionaceae</taxon>
        <taxon>Desulfocurvibacter</taxon>
    </lineage>
</organism>
<keyword evidence="4" id="KW-0479">Metal-binding</keyword>
<reference evidence="9 10" key="1">
    <citation type="journal article" date="2011" name="J. Bacteriol.">
        <title>Genome sequence of the mercury-methylating and pleomorphic Desulfovibrio africanus Strain Walvis Bay.</title>
        <authorList>
            <person name="Brown S.D."/>
            <person name="Wall J.D."/>
            <person name="Kucken A.M."/>
            <person name="Gilmour C.C."/>
            <person name="Podar M."/>
            <person name="Brandt C.C."/>
            <person name="Teshima H."/>
            <person name="Detter J.C."/>
            <person name="Han C.S."/>
            <person name="Land M.L."/>
            <person name="Lucas S."/>
            <person name="Han J."/>
            <person name="Pennacchio L."/>
            <person name="Nolan M."/>
            <person name="Pitluck S."/>
            <person name="Woyke T."/>
            <person name="Goodwin L."/>
            <person name="Palumbo A.V."/>
            <person name="Elias D.A."/>
        </authorList>
    </citation>
    <scope>NUCLEOTIDE SEQUENCE [LARGE SCALE GENOMIC DNA]</scope>
    <source>
        <strain evidence="9 10">Walvis Bay</strain>
    </source>
</reference>
<sequence>MSSKDRYKQTYRVSWDQLHRDSKALAWKLVDVRPSWEGIIAITRGGLLPAAVIARELDIRRIDTVSVVSYDWKTQGEPRIVKPLAEETDGEGWLLVDDMVDTGKTARFIRELLPKAHFATVYAKPEGKPLVDTFITEVSQDTWILQPWDSEVQFVEPIVGQRST</sequence>
<dbReference type="CDD" id="cd06223">
    <property type="entry name" value="PRTases_typeI"/>
    <property type="match status" value="1"/>
</dbReference>
<dbReference type="SUPFAM" id="SSF53271">
    <property type="entry name" value="PRTase-like"/>
    <property type="match status" value="1"/>
</dbReference>
<evidence type="ECO:0000256" key="1">
    <source>
        <dbReference type="ARBA" id="ARBA00022475"/>
    </source>
</evidence>
<dbReference type="RefSeq" id="WP_005988669.1">
    <property type="nucleotide sequence ID" value="NC_016629.1"/>
</dbReference>
<keyword evidence="3 9" id="KW-0808">Transferase</keyword>
<evidence type="ECO:0000256" key="6">
    <source>
        <dbReference type="ARBA" id="ARBA00022842"/>
    </source>
</evidence>
<keyword evidence="6" id="KW-0460">Magnesium</keyword>
<dbReference type="InterPro" id="IPR023747">
    <property type="entry name" value="Xanthine_Guanine_PRibTrfase"/>
</dbReference>
<dbReference type="Pfam" id="PF00156">
    <property type="entry name" value="Pribosyltran"/>
    <property type="match status" value="1"/>
</dbReference>